<reference evidence="2" key="1">
    <citation type="journal article" date="2011" name="PLoS Genet.">
        <title>Genomic analysis of the necrotrophic fungal pathogens Sclerotinia sclerotiorum and Botrytis cinerea.</title>
        <authorList>
            <person name="Amselem J."/>
            <person name="Cuomo C.A."/>
            <person name="van Kan J.A."/>
            <person name="Viaud M."/>
            <person name="Benito E.P."/>
            <person name="Couloux A."/>
            <person name="Coutinho P.M."/>
            <person name="de Vries R.P."/>
            <person name="Dyer P.S."/>
            <person name="Fillinger S."/>
            <person name="Fournier E."/>
            <person name="Gout L."/>
            <person name="Hahn M."/>
            <person name="Kohn L."/>
            <person name="Lapalu N."/>
            <person name="Plummer K.M."/>
            <person name="Pradier J.M."/>
            <person name="Quevillon E."/>
            <person name="Sharon A."/>
            <person name="Simon A."/>
            <person name="ten Have A."/>
            <person name="Tudzynski B."/>
            <person name="Tudzynski P."/>
            <person name="Wincker P."/>
            <person name="Andrew M."/>
            <person name="Anthouard V."/>
            <person name="Beever R.E."/>
            <person name="Beffa R."/>
            <person name="Benoit I."/>
            <person name="Bouzid O."/>
            <person name="Brault B."/>
            <person name="Chen Z."/>
            <person name="Choquer M."/>
            <person name="Collemare J."/>
            <person name="Cotton P."/>
            <person name="Danchin E.G."/>
            <person name="Da Silva C."/>
            <person name="Gautier A."/>
            <person name="Giraud C."/>
            <person name="Giraud T."/>
            <person name="Gonzalez C."/>
            <person name="Grossetete S."/>
            <person name="Guldener U."/>
            <person name="Henrissat B."/>
            <person name="Howlett B.J."/>
            <person name="Kodira C."/>
            <person name="Kretschmer M."/>
            <person name="Lappartient A."/>
            <person name="Leroch M."/>
            <person name="Levis C."/>
            <person name="Mauceli E."/>
            <person name="Neuveglise C."/>
            <person name="Oeser B."/>
            <person name="Pearson M."/>
            <person name="Poulain J."/>
            <person name="Poussereau N."/>
            <person name="Quesneville H."/>
            <person name="Rascle C."/>
            <person name="Schumacher J."/>
            <person name="Segurens B."/>
            <person name="Sexton A."/>
            <person name="Silva E."/>
            <person name="Sirven C."/>
            <person name="Soanes D.M."/>
            <person name="Talbot N.J."/>
            <person name="Templeton M."/>
            <person name="Yandava C."/>
            <person name="Yarden O."/>
            <person name="Zeng Q."/>
            <person name="Rollins J.A."/>
            <person name="Lebrun M.H."/>
            <person name="Dickman M."/>
        </authorList>
    </citation>
    <scope>NUCLEOTIDE SEQUENCE [LARGE SCALE GENOMIC DNA]</scope>
    <source>
        <strain evidence="2">T4</strain>
    </source>
</reference>
<accession>G2Y953</accession>
<dbReference type="OrthoDB" id="5324651at2759"/>
<evidence type="ECO:0000313" key="1">
    <source>
        <dbReference type="EMBL" id="CCD49129.1"/>
    </source>
</evidence>
<sequence>MKSGREVELNFWEKWLAVPVIPVEAFENSNDIPRYHKLLGKCKEIRHTLVHRKKPPLLYVDQMVSDAIGTTKMIKDKTRADSLDEIRQILHHMGSLLCNQVTAEMKGVLEDRLQTNRHLQRIPMG</sequence>
<dbReference type="InParanoid" id="G2Y953"/>
<protein>
    <submittedName>
        <fullName evidence="1">Uncharacterized protein</fullName>
    </submittedName>
</protein>
<dbReference type="EMBL" id="FQ790300">
    <property type="protein sequence ID" value="CCD49129.1"/>
    <property type="molecule type" value="Genomic_DNA"/>
</dbReference>
<dbReference type="Proteomes" id="UP000008177">
    <property type="component" value="Unplaced contigs"/>
</dbReference>
<dbReference type="STRING" id="999810.G2Y953"/>
<proteinExistence type="predicted"/>
<dbReference type="AlphaFoldDB" id="G2Y953"/>
<evidence type="ECO:0000313" key="2">
    <source>
        <dbReference type="Proteomes" id="UP000008177"/>
    </source>
</evidence>
<name>G2Y953_BOTF4</name>
<dbReference type="HOGENOM" id="CLU_1992269_0_0_1"/>
<organism evidence="1 2">
    <name type="scientific">Botryotinia fuckeliana (strain T4)</name>
    <name type="common">Noble rot fungus</name>
    <name type="synonym">Botrytis cinerea</name>
    <dbReference type="NCBI Taxonomy" id="999810"/>
    <lineage>
        <taxon>Eukaryota</taxon>
        <taxon>Fungi</taxon>
        <taxon>Dikarya</taxon>
        <taxon>Ascomycota</taxon>
        <taxon>Pezizomycotina</taxon>
        <taxon>Leotiomycetes</taxon>
        <taxon>Helotiales</taxon>
        <taxon>Sclerotiniaceae</taxon>
        <taxon>Botrytis</taxon>
    </lineage>
</organism>
<gene>
    <name evidence="1" type="ORF">BofuT4_P030050.1</name>
</gene>